<name>A0ABT2EJV7_9BACT</name>
<evidence type="ECO:0000313" key="1">
    <source>
        <dbReference type="EMBL" id="MCS3918226.1"/>
    </source>
</evidence>
<reference evidence="1 2" key="1">
    <citation type="submission" date="2022-08" db="EMBL/GenBank/DDBJ databases">
        <title>Bacterial and archaeal communities from various locations to study Microbial Dark Matter (Phase II).</title>
        <authorList>
            <person name="Stepanauskas R."/>
        </authorList>
    </citation>
    <scope>NUCLEOTIDE SEQUENCE [LARGE SCALE GENOMIC DNA]</scope>
    <source>
        <strain evidence="1 2">PD1</strain>
    </source>
</reference>
<dbReference type="EMBL" id="JANUCP010000001">
    <property type="protein sequence ID" value="MCS3918226.1"/>
    <property type="molecule type" value="Genomic_DNA"/>
</dbReference>
<evidence type="ECO:0000313" key="2">
    <source>
        <dbReference type="Proteomes" id="UP001204798"/>
    </source>
</evidence>
<accession>A0ABT2EJV7</accession>
<comment type="caution">
    <text evidence="1">The sequence shown here is derived from an EMBL/GenBank/DDBJ whole genome shotgun (WGS) entry which is preliminary data.</text>
</comment>
<sequence length="98" mass="11559">MTWEQFRERVRSELGEALFTHPEETLAFVMRSWKELFPDRFEKPLRLDEADETPADFAVVTQQFLWQVLDNSADTAAVLLWLTLAEWLSGWQASQVRE</sequence>
<dbReference type="RefSeq" id="WP_018196228.1">
    <property type="nucleotide sequence ID" value="NZ_CP130454.1"/>
</dbReference>
<gene>
    <name evidence="1" type="ORF">M2350_000623</name>
</gene>
<protein>
    <submittedName>
        <fullName evidence="1">Uncharacterized protein</fullName>
    </submittedName>
</protein>
<proteinExistence type="predicted"/>
<dbReference type="Proteomes" id="UP001204798">
    <property type="component" value="Unassembled WGS sequence"/>
</dbReference>
<organism evidence="1 2">
    <name type="scientific">Candidatus Fervidibacter sacchari</name>
    <dbReference type="NCBI Taxonomy" id="1448929"/>
    <lineage>
        <taxon>Bacteria</taxon>
        <taxon>Candidatus Fervidibacterota</taxon>
        <taxon>Candidatus Fervidibacter</taxon>
    </lineage>
</organism>
<keyword evidence="2" id="KW-1185">Reference proteome</keyword>